<comment type="caution">
    <text evidence="2">The sequence shown here is derived from an EMBL/GenBank/DDBJ whole genome shotgun (WGS) entry which is preliminary data.</text>
</comment>
<name>A0AAN6U4Z5_9PEZI</name>
<dbReference type="AlphaFoldDB" id="A0AAN6U4Z5"/>
<dbReference type="EMBL" id="MU853225">
    <property type="protein sequence ID" value="KAK4126477.1"/>
    <property type="molecule type" value="Genomic_DNA"/>
</dbReference>
<sequence>MASMILLSKFGTTESIHYETSTSYAEVLETITDDSETTVATVTQVVTAPTNPAPSDKKKRGPGDKKRRCVPALSSPDVFVTTTIPAAPLVETVTESSAIPSISTSTVTVIVSSTVVVPATTTLASTTTGLYQKTTTVTSTTTPVAPTQTAYLGVTGMPPGYYVAAVNGYFTINSATAQASPFGLITAGGQPFPPSNPSVKWFVQPTTTYFGVMILSTDAQASVSNLERRHLYYQLGRRVVHGAIEAGLRHHVQAGCTKANFKMSSP</sequence>
<gene>
    <name evidence="2" type="ORF">N657DRAFT_632538</name>
</gene>
<reference evidence="2" key="1">
    <citation type="journal article" date="2023" name="Mol. Phylogenet. Evol.">
        <title>Genome-scale phylogeny and comparative genomics of the fungal order Sordariales.</title>
        <authorList>
            <person name="Hensen N."/>
            <person name="Bonometti L."/>
            <person name="Westerberg I."/>
            <person name="Brannstrom I.O."/>
            <person name="Guillou S."/>
            <person name="Cros-Aarteil S."/>
            <person name="Calhoun S."/>
            <person name="Haridas S."/>
            <person name="Kuo A."/>
            <person name="Mondo S."/>
            <person name="Pangilinan J."/>
            <person name="Riley R."/>
            <person name="LaButti K."/>
            <person name="Andreopoulos B."/>
            <person name="Lipzen A."/>
            <person name="Chen C."/>
            <person name="Yan M."/>
            <person name="Daum C."/>
            <person name="Ng V."/>
            <person name="Clum A."/>
            <person name="Steindorff A."/>
            <person name="Ohm R.A."/>
            <person name="Martin F."/>
            <person name="Silar P."/>
            <person name="Natvig D.O."/>
            <person name="Lalanne C."/>
            <person name="Gautier V."/>
            <person name="Ament-Velasquez S.L."/>
            <person name="Kruys A."/>
            <person name="Hutchinson M.I."/>
            <person name="Powell A.J."/>
            <person name="Barry K."/>
            <person name="Miller A.N."/>
            <person name="Grigoriev I.V."/>
            <person name="Debuchy R."/>
            <person name="Gladieux P."/>
            <person name="Hiltunen Thoren M."/>
            <person name="Johannesson H."/>
        </authorList>
    </citation>
    <scope>NUCLEOTIDE SEQUENCE</scope>
    <source>
        <strain evidence="2">CBS 731.68</strain>
    </source>
</reference>
<dbReference type="Proteomes" id="UP001302602">
    <property type="component" value="Unassembled WGS sequence"/>
</dbReference>
<reference evidence="2" key="2">
    <citation type="submission" date="2023-05" db="EMBL/GenBank/DDBJ databases">
        <authorList>
            <consortium name="Lawrence Berkeley National Laboratory"/>
            <person name="Steindorff A."/>
            <person name="Hensen N."/>
            <person name="Bonometti L."/>
            <person name="Westerberg I."/>
            <person name="Brannstrom I.O."/>
            <person name="Guillou S."/>
            <person name="Cros-Aarteil S."/>
            <person name="Calhoun S."/>
            <person name="Haridas S."/>
            <person name="Kuo A."/>
            <person name="Mondo S."/>
            <person name="Pangilinan J."/>
            <person name="Riley R."/>
            <person name="Labutti K."/>
            <person name="Andreopoulos B."/>
            <person name="Lipzen A."/>
            <person name="Chen C."/>
            <person name="Yanf M."/>
            <person name="Daum C."/>
            <person name="Ng V."/>
            <person name="Clum A."/>
            <person name="Ohm R."/>
            <person name="Martin F."/>
            <person name="Silar P."/>
            <person name="Natvig D."/>
            <person name="Lalanne C."/>
            <person name="Gautier V."/>
            <person name="Ament-Velasquez S.L."/>
            <person name="Kruys A."/>
            <person name="Hutchinson M.I."/>
            <person name="Powell A.J."/>
            <person name="Barry K."/>
            <person name="Miller A.N."/>
            <person name="Grigoriev I.V."/>
            <person name="Debuchy R."/>
            <person name="Gladieux P."/>
            <person name="Thoren M.H."/>
            <person name="Johannesson H."/>
        </authorList>
    </citation>
    <scope>NUCLEOTIDE SEQUENCE</scope>
    <source>
        <strain evidence="2">CBS 731.68</strain>
    </source>
</reference>
<feature type="compositionally biased region" description="Basic residues" evidence="1">
    <location>
        <begin position="57"/>
        <end position="68"/>
    </location>
</feature>
<dbReference type="RefSeq" id="XP_062650248.1">
    <property type="nucleotide sequence ID" value="XM_062791145.1"/>
</dbReference>
<organism evidence="2 3">
    <name type="scientific">Parathielavia appendiculata</name>
    <dbReference type="NCBI Taxonomy" id="2587402"/>
    <lineage>
        <taxon>Eukaryota</taxon>
        <taxon>Fungi</taxon>
        <taxon>Dikarya</taxon>
        <taxon>Ascomycota</taxon>
        <taxon>Pezizomycotina</taxon>
        <taxon>Sordariomycetes</taxon>
        <taxon>Sordariomycetidae</taxon>
        <taxon>Sordariales</taxon>
        <taxon>Chaetomiaceae</taxon>
        <taxon>Parathielavia</taxon>
    </lineage>
</organism>
<evidence type="ECO:0000313" key="3">
    <source>
        <dbReference type="Proteomes" id="UP001302602"/>
    </source>
</evidence>
<accession>A0AAN6U4Z5</accession>
<protein>
    <submittedName>
        <fullName evidence="2">Uncharacterized protein</fullName>
    </submittedName>
</protein>
<dbReference type="GeneID" id="87827914"/>
<evidence type="ECO:0000313" key="2">
    <source>
        <dbReference type="EMBL" id="KAK4126477.1"/>
    </source>
</evidence>
<feature type="region of interest" description="Disordered" evidence="1">
    <location>
        <begin position="47"/>
        <end position="68"/>
    </location>
</feature>
<keyword evidence="3" id="KW-1185">Reference proteome</keyword>
<proteinExistence type="predicted"/>
<evidence type="ECO:0000256" key="1">
    <source>
        <dbReference type="SAM" id="MobiDB-lite"/>
    </source>
</evidence>